<accession>A0A109HRS2</accession>
<gene>
    <name evidence="1" type="ORF">ATB53_00425</name>
</gene>
<dbReference type="AlphaFoldDB" id="A0A109HRS2"/>
<protein>
    <submittedName>
        <fullName evidence="1">Uncharacterized protein</fullName>
    </submittedName>
</protein>
<sequence>MTRYLSRRKPQRNVGFSWGRVPAAGGAAITWRLFRRDYSGACHLISLTFKAETPRDEIAGRLLRARHKLRDKVDEIDLAAMGVTE</sequence>
<name>A0A109HRS2_XANCT</name>
<reference evidence="1 2" key="1">
    <citation type="submission" date="2015-11" db="EMBL/GenBank/DDBJ databases">
        <title>Long Read and Single Molecule DNA Sequencing Simplifies Genome Assembly and TAL Effector Gene Analysis of Xanthomonas translucens.</title>
        <authorList>
            <person name="Peng Z."/>
            <person name="Hu Y."/>
            <person name="Xie J."/>
            <person name="Potnis N."/>
            <person name="Akhunova A."/>
            <person name="Jones J."/>
            <person name="Liu Z."/>
            <person name="White F."/>
            <person name="Liu S."/>
        </authorList>
    </citation>
    <scope>NUCLEOTIDE SEQUENCE [LARGE SCALE GENOMIC DNA]</scope>
    <source>
        <strain evidence="1 2">B1</strain>
    </source>
</reference>
<comment type="caution">
    <text evidence="1">The sequence shown here is derived from an EMBL/GenBank/DDBJ whole genome shotgun (WGS) entry which is preliminary data.</text>
</comment>
<dbReference type="Proteomes" id="UP000055854">
    <property type="component" value="Unassembled WGS sequence"/>
</dbReference>
<organism evidence="1 2">
    <name type="scientific">Xanthomonas campestris pv. translucens</name>
    <dbReference type="NCBI Taxonomy" id="343"/>
    <lineage>
        <taxon>Bacteria</taxon>
        <taxon>Pseudomonadati</taxon>
        <taxon>Pseudomonadota</taxon>
        <taxon>Gammaproteobacteria</taxon>
        <taxon>Lysobacterales</taxon>
        <taxon>Lysobacteraceae</taxon>
        <taxon>Xanthomonas</taxon>
        <taxon>Xanthomonas translucens group</taxon>
    </lineage>
</organism>
<proteinExistence type="predicted"/>
<dbReference type="OrthoDB" id="6008106at2"/>
<dbReference type="RefSeq" id="WP_060747642.1">
    <property type="nucleotide sequence ID" value="NZ_LNTA01000001.1"/>
</dbReference>
<evidence type="ECO:0000313" key="2">
    <source>
        <dbReference type="Proteomes" id="UP000055854"/>
    </source>
</evidence>
<dbReference type="EMBL" id="LNTA01000001">
    <property type="protein sequence ID" value="KWV17178.1"/>
    <property type="molecule type" value="Genomic_DNA"/>
</dbReference>
<evidence type="ECO:0000313" key="1">
    <source>
        <dbReference type="EMBL" id="KWV17178.1"/>
    </source>
</evidence>